<reference evidence="3" key="1">
    <citation type="submission" date="2022-08" db="EMBL/GenBank/DDBJ databases">
        <authorList>
            <person name="Deng Y."/>
            <person name="Han X.-F."/>
            <person name="Zhang Y.-Q."/>
        </authorList>
    </citation>
    <scope>NUCLEOTIDE SEQUENCE</scope>
    <source>
        <strain evidence="3">CPCC 205716</strain>
    </source>
</reference>
<feature type="domain" description="Coenzyme Q-binding protein COQ10 START" evidence="2">
    <location>
        <begin position="22"/>
        <end position="128"/>
    </location>
</feature>
<dbReference type="PANTHER" id="PTHR33824">
    <property type="entry name" value="POLYKETIDE CYCLASE/DEHYDRASE AND LIPID TRANSPORT SUPERFAMILY PROTEIN"/>
    <property type="match status" value="1"/>
</dbReference>
<dbReference type="Gene3D" id="3.30.530.20">
    <property type="match status" value="1"/>
</dbReference>
<keyword evidence="4" id="KW-1185">Reference proteome</keyword>
<evidence type="ECO:0000256" key="1">
    <source>
        <dbReference type="SAM" id="MobiDB-lite"/>
    </source>
</evidence>
<proteinExistence type="predicted"/>
<dbReference type="EMBL" id="JANTEZ010000004">
    <property type="protein sequence ID" value="MCS5715170.1"/>
    <property type="molecule type" value="Genomic_DNA"/>
</dbReference>
<dbReference type="InterPro" id="IPR005031">
    <property type="entry name" value="COQ10_START"/>
</dbReference>
<dbReference type="RefSeq" id="WP_259486680.1">
    <property type="nucleotide sequence ID" value="NZ_JANTEZ010000004.1"/>
</dbReference>
<evidence type="ECO:0000313" key="4">
    <source>
        <dbReference type="Proteomes" id="UP001165580"/>
    </source>
</evidence>
<organism evidence="3 4">
    <name type="scientific">Herbiconiux gentiana</name>
    <dbReference type="NCBI Taxonomy" id="2970912"/>
    <lineage>
        <taxon>Bacteria</taxon>
        <taxon>Bacillati</taxon>
        <taxon>Actinomycetota</taxon>
        <taxon>Actinomycetes</taxon>
        <taxon>Micrococcales</taxon>
        <taxon>Microbacteriaceae</taxon>
        <taxon>Herbiconiux</taxon>
    </lineage>
</organism>
<dbReference type="InterPro" id="IPR023393">
    <property type="entry name" value="START-like_dom_sf"/>
</dbReference>
<dbReference type="Pfam" id="PF03364">
    <property type="entry name" value="Polyketide_cyc"/>
    <property type="match status" value="1"/>
</dbReference>
<gene>
    <name evidence="3" type="ORF">NVV95_11470</name>
</gene>
<dbReference type="InterPro" id="IPR047137">
    <property type="entry name" value="ORF3"/>
</dbReference>
<feature type="region of interest" description="Disordered" evidence="1">
    <location>
        <begin position="150"/>
        <end position="177"/>
    </location>
</feature>
<dbReference type="PANTHER" id="PTHR33824:SF7">
    <property type="entry name" value="POLYKETIDE CYCLASE_DEHYDRASE AND LIPID TRANSPORT SUPERFAMILY PROTEIN"/>
    <property type="match status" value="1"/>
</dbReference>
<accession>A0ABT2GIS2</accession>
<dbReference type="SUPFAM" id="SSF55961">
    <property type="entry name" value="Bet v1-like"/>
    <property type="match status" value="1"/>
</dbReference>
<protein>
    <submittedName>
        <fullName evidence="3">SRPBCC family protein</fullName>
    </submittedName>
</protein>
<sequence>MADSTIPRPARPLRKATRSIVVKAPLSAAYKQWVDLESFPDFLEPVSSVEVTSETYSHWRLSVGRITREFDAEILEQIPDDHLSWRTIGGELAFTGRADFAAVDDASTRVTLSVSWEPHTAAERAAATVGIDARVIASALRSYAKHLAVTGGPKGRSHVTIKSVDSDDPPPANAVRS</sequence>
<comment type="caution">
    <text evidence="3">The sequence shown here is derived from an EMBL/GenBank/DDBJ whole genome shotgun (WGS) entry which is preliminary data.</text>
</comment>
<dbReference type="Proteomes" id="UP001165580">
    <property type="component" value="Unassembled WGS sequence"/>
</dbReference>
<name>A0ABT2GIS2_9MICO</name>
<evidence type="ECO:0000313" key="3">
    <source>
        <dbReference type="EMBL" id="MCS5715170.1"/>
    </source>
</evidence>
<dbReference type="CDD" id="cd07817">
    <property type="entry name" value="SRPBCC_8"/>
    <property type="match status" value="1"/>
</dbReference>
<evidence type="ECO:0000259" key="2">
    <source>
        <dbReference type="Pfam" id="PF03364"/>
    </source>
</evidence>